<protein>
    <submittedName>
        <fullName evidence="1">Uncharacterized protein</fullName>
    </submittedName>
</protein>
<organism evidence="1 2">
    <name type="scientific">Nocardiopsis exhalans</name>
    <dbReference type="NCBI Taxonomy" id="163604"/>
    <lineage>
        <taxon>Bacteria</taxon>
        <taxon>Bacillati</taxon>
        <taxon>Actinomycetota</taxon>
        <taxon>Actinomycetes</taxon>
        <taxon>Streptosporangiales</taxon>
        <taxon>Nocardiopsidaceae</taxon>
        <taxon>Nocardiopsis</taxon>
    </lineage>
</organism>
<reference evidence="1" key="1">
    <citation type="submission" date="2022-06" db="EMBL/GenBank/DDBJ databases">
        <authorList>
            <person name="Ping M."/>
        </authorList>
    </citation>
    <scope>NUCLEOTIDE SEQUENCE</scope>
    <source>
        <strain evidence="1">JCM11759T</strain>
    </source>
</reference>
<proteinExistence type="predicted"/>
<keyword evidence="2" id="KW-1185">Reference proteome</keyword>
<accession>A0ABY5D5B2</accession>
<evidence type="ECO:0000313" key="2">
    <source>
        <dbReference type="Proteomes" id="UP001055940"/>
    </source>
</evidence>
<dbReference type="EMBL" id="CP099837">
    <property type="protein sequence ID" value="USY18065.1"/>
    <property type="molecule type" value="Genomic_DNA"/>
</dbReference>
<dbReference type="RefSeq" id="WP_254417539.1">
    <property type="nucleotide sequence ID" value="NZ_BAAAJB010000077.1"/>
</dbReference>
<evidence type="ECO:0000313" key="1">
    <source>
        <dbReference type="EMBL" id="USY18065.1"/>
    </source>
</evidence>
<sequence length="374" mass="39773">MEAPHRPLQLTLEHPRDCPGVDQTVWGEAARHRLAAMLLAAHRAGVGVRYAALREVGQKLRTTLSTDPPSALVLARMLAAAAHAQLQHLVEHGVDEQTLGGVADVARDELAYISVRHPVSEEVARGEAAAVLGENTDLLARIARHVRVGPVITGLHLDTLADPGQPDPAPGAPVMSRVGDEWVRAGGEITVIAALPRQGGELTAVVEQLLPTWAAHSHVVSAVPAGEVAWPIVWGRDLPEADVDALAEALKHTVAATGQTLSVQGALRLIPMANAREVGLYLDEFAEGMEAVQRLVRELAQGVLGMMGARGGCTATAHMPLARCHTPAVVEELVEALGRPSPITVELESLAVVRQRFDAWASCTRWEIVTQVAL</sequence>
<gene>
    <name evidence="1" type="ORF">NE857_22385</name>
</gene>
<dbReference type="Proteomes" id="UP001055940">
    <property type="component" value="Chromosome"/>
</dbReference>
<name>A0ABY5D5B2_9ACTN</name>